<dbReference type="EMBL" id="BTSY01000002">
    <property type="protein sequence ID" value="GMT17049.1"/>
    <property type="molecule type" value="Genomic_DNA"/>
</dbReference>
<keyword evidence="5" id="KW-0863">Zinc-finger</keyword>
<keyword evidence="7" id="KW-0862">Zinc</keyword>
<evidence type="ECO:0000256" key="3">
    <source>
        <dbReference type="ARBA" id="ARBA00022692"/>
    </source>
</evidence>
<keyword evidence="3 11" id="KW-0812">Transmembrane</keyword>
<evidence type="ECO:0000256" key="11">
    <source>
        <dbReference type="SAM" id="Phobius"/>
    </source>
</evidence>
<dbReference type="Pfam" id="PF12906">
    <property type="entry name" value="RINGv"/>
    <property type="match status" value="1"/>
</dbReference>
<protein>
    <recommendedName>
        <fullName evidence="12">RING-CH-type domain-containing protein</fullName>
    </recommendedName>
</protein>
<dbReference type="PANTHER" id="PTHR46065:SF5">
    <property type="entry name" value="RING-CH-TYPE DOMAIN-CONTAINING PROTEIN"/>
    <property type="match status" value="1"/>
</dbReference>
<name>A0AAV5VGQ0_9BILA</name>
<keyword evidence="4" id="KW-0479">Metal-binding</keyword>
<accession>A0AAV5VGQ0</accession>
<dbReference type="InterPro" id="IPR013083">
    <property type="entry name" value="Znf_RING/FYVE/PHD"/>
</dbReference>
<keyword evidence="9 11" id="KW-0472">Membrane</keyword>
<comment type="subcellular location">
    <subcellularLocation>
        <location evidence="1">Membrane</location>
        <topology evidence="1">Multi-pass membrane protein</topology>
    </subcellularLocation>
</comment>
<evidence type="ECO:0000256" key="2">
    <source>
        <dbReference type="ARBA" id="ARBA00022679"/>
    </source>
</evidence>
<evidence type="ECO:0000256" key="10">
    <source>
        <dbReference type="SAM" id="MobiDB-lite"/>
    </source>
</evidence>
<evidence type="ECO:0000259" key="12">
    <source>
        <dbReference type="PROSITE" id="PS51292"/>
    </source>
</evidence>
<evidence type="ECO:0000256" key="6">
    <source>
        <dbReference type="ARBA" id="ARBA00022786"/>
    </source>
</evidence>
<dbReference type="SUPFAM" id="SSF57850">
    <property type="entry name" value="RING/U-box"/>
    <property type="match status" value="1"/>
</dbReference>
<evidence type="ECO:0000256" key="9">
    <source>
        <dbReference type="ARBA" id="ARBA00023136"/>
    </source>
</evidence>
<dbReference type="PANTHER" id="PTHR46065">
    <property type="entry name" value="E3 UBIQUITIN-PROTEIN LIGASE MARCH 2/3 FAMILY MEMBER"/>
    <property type="match status" value="1"/>
</dbReference>
<feature type="domain" description="RING-CH-type" evidence="12">
    <location>
        <begin position="6"/>
        <end position="75"/>
    </location>
</feature>
<feature type="transmembrane region" description="Helical" evidence="11">
    <location>
        <begin position="139"/>
        <end position="163"/>
    </location>
</feature>
<dbReference type="PROSITE" id="PS51292">
    <property type="entry name" value="ZF_RING_CH"/>
    <property type="match status" value="1"/>
</dbReference>
<dbReference type="Proteomes" id="UP001432322">
    <property type="component" value="Unassembled WGS sequence"/>
</dbReference>
<comment type="caution">
    <text evidence="13">The sequence shown here is derived from an EMBL/GenBank/DDBJ whole genome shotgun (WGS) entry which is preliminary data.</text>
</comment>
<dbReference type="GO" id="GO:0008270">
    <property type="term" value="F:zinc ion binding"/>
    <property type="evidence" value="ECO:0007669"/>
    <property type="project" value="UniProtKB-KW"/>
</dbReference>
<evidence type="ECO:0000256" key="1">
    <source>
        <dbReference type="ARBA" id="ARBA00004141"/>
    </source>
</evidence>
<organism evidence="13 14">
    <name type="scientific">Pristionchus fissidentatus</name>
    <dbReference type="NCBI Taxonomy" id="1538716"/>
    <lineage>
        <taxon>Eukaryota</taxon>
        <taxon>Metazoa</taxon>
        <taxon>Ecdysozoa</taxon>
        <taxon>Nematoda</taxon>
        <taxon>Chromadorea</taxon>
        <taxon>Rhabditida</taxon>
        <taxon>Rhabditina</taxon>
        <taxon>Diplogasteromorpha</taxon>
        <taxon>Diplogasteroidea</taxon>
        <taxon>Neodiplogasteridae</taxon>
        <taxon>Pristionchus</taxon>
    </lineage>
</organism>
<proteinExistence type="predicted"/>
<evidence type="ECO:0000256" key="5">
    <source>
        <dbReference type="ARBA" id="ARBA00022771"/>
    </source>
</evidence>
<feature type="transmembrane region" description="Helical" evidence="11">
    <location>
        <begin position="102"/>
        <end position="127"/>
    </location>
</feature>
<feature type="region of interest" description="Disordered" evidence="10">
    <location>
        <begin position="302"/>
        <end position="375"/>
    </location>
</feature>
<sequence length="471" mass="50990">MGVSPNTSLGAAVCRICHCGETSIPYMGATGGEPLISPCHCKGTMGLYHRSCVEHWLNLSGTTRCEICNFRFELQRRDRPFVDFIKMRGCFVEEGRGTMTDVMCFTVLTPFAFCSTYLCINAALLSYDNDGHWKVPEVIAMLTMAGFLLMIYAMWMAVTVAFYQTEYRSWRTDHPRVFVVDQLSPDESLLFNGNRPSLPRQWIRKITSMARAVARWTHRGIERGGNVSALYLPEITVDTSDRNGVGRPANAPFIVSPMDSFYAAGENVEYPANLYSESSEPLMGTTTDETTMLAMLQQPPRASQTSPIAVCSPRAPTTHPAVPQRHPSPPSSRLSSFTCTPPSDCVGVKSTSASGASVTPQQLQQQQSSSVTPLLPRTSISPICVTAASGSLQLQQAEACTPLSATFSSLSTISGGFPLVSSSQGQKSGASHSATVRAQPLLTSTPSSNRASSATPKSRLSATPDRLETQV</sequence>
<feature type="compositionally biased region" description="Low complexity" evidence="10">
    <location>
        <begin position="357"/>
        <end position="375"/>
    </location>
</feature>
<gene>
    <name evidence="13" type="ORF">PFISCL1PPCAC_8346</name>
</gene>
<keyword evidence="2" id="KW-0808">Transferase</keyword>
<feature type="region of interest" description="Disordered" evidence="10">
    <location>
        <begin position="421"/>
        <end position="471"/>
    </location>
</feature>
<dbReference type="InterPro" id="IPR011016">
    <property type="entry name" value="Znf_RING-CH"/>
</dbReference>
<dbReference type="Gene3D" id="3.30.40.10">
    <property type="entry name" value="Zinc/RING finger domain, C3HC4 (zinc finger)"/>
    <property type="match status" value="1"/>
</dbReference>
<keyword evidence="8 11" id="KW-1133">Transmembrane helix</keyword>
<dbReference type="GO" id="GO:0016567">
    <property type="term" value="P:protein ubiquitination"/>
    <property type="evidence" value="ECO:0007669"/>
    <property type="project" value="TreeGrafter"/>
</dbReference>
<keyword evidence="6" id="KW-0833">Ubl conjugation pathway</keyword>
<dbReference type="SMART" id="SM00744">
    <property type="entry name" value="RINGv"/>
    <property type="match status" value="1"/>
</dbReference>
<keyword evidence="14" id="KW-1185">Reference proteome</keyword>
<dbReference type="GO" id="GO:0016020">
    <property type="term" value="C:membrane"/>
    <property type="evidence" value="ECO:0007669"/>
    <property type="project" value="UniProtKB-SubCell"/>
</dbReference>
<evidence type="ECO:0000256" key="7">
    <source>
        <dbReference type="ARBA" id="ARBA00022833"/>
    </source>
</evidence>
<evidence type="ECO:0000313" key="14">
    <source>
        <dbReference type="Proteomes" id="UP001432322"/>
    </source>
</evidence>
<reference evidence="13" key="1">
    <citation type="submission" date="2023-10" db="EMBL/GenBank/DDBJ databases">
        <title>Genome assembly of Pristionchus species.</title>
        <authorList>
            <person name="Yoshida K."/>
            <person name="Sommer R.J."/>
        </authorList>
    </citation>
    <scope>NUCLEOTIDE SEQUENCE</scope>
    <source>
        <strain evidence="13">RS5133</strain>
    </source>
</reference>
<dbReference type="AlphaFoldDB" id="A0AAV5VGQ0"/>
<feature type="compositionally biased region" description="Polar residues" evidence="10">
    <location>
        <begin position="421"/>
        <end position="461"/>
    </location>
</feature>
<dbReference type="GO" id="GO:0004842">
    <property type="term" value="F:ubiquitin-protein transferase activity"/>
    <property type="evidence" value="ECO:0007669"/>
    <property type="project" value="TreeGrafter"/>
</dbReference>
<evidence type="ECO:0000256" key="8">
    <source>
        <dbReference type="ARBA" id="ARBA00022989"/>
    </source>
</evidence>
<evidence type="ECO:0000256" key="4">
    <source>
        <dbReference type="ARBA" id="ARBA00022723"/>
    </source>
</evidence>
<evidence type="ECO:0000313" key="13">
    <source>
        <dbReference type="EMBL" id="GMT17049.1"/>
    </source>
</evidence>